<dbReference type="AlphaFoldDB" id="A0A4C1T4A2"/>
<evidence type="ECO:0000313" key="3">
    <source>
        <dbReference type="Proteomes" id="UP000299102"/>
    </source>
</evidence>
<sequence>MKVPDSGFRLFVFFSINIYEVQFVGRLERERFFCANPRIDTRRELGTELCKSVCFFIRPDLNDHRTDLHNRDGGASVERETGAGVAPRATDAGARSEK</sequence>
<organism evidence="2 3">
    <name type="scientific">Eumeta variegata</name>
    <name type="common">Bagworm moth</name>
    <name type="synonym">Eumeta japonica</name>
    <dbReference type="NCBI Taxonomy" id="151549"/>
    <lineage>
        <taxon>Eukaryota</taxon>
        <taxon>Metazoa</taxon>
        <taxon>Ecdysozoa</taxon>
        <taxon>Arthropoda</taxon>
        <taxon>Hexapoda</taxon>
        <taxon>Insecta</taxon>
        <taxon>Pterygota</taxon>
        <taxon>Neoptera</taxon>
        <taxon>Endopterygota</taxon>
        <taxon>Lepidoptera</taxon>
        <taxon>Glossata</taxon>
        <taxon>Ditrysia</taxon>
        <taxon>Tineoidea</taxon>
        <taxon>Psychidae</taxon>
        <taxon>Oiketicinae</taxon>
        <taxon>Eumeta</taxon>
    </lineage>
</organism>
<keyword evidence="3" id="KW-1185">Reference proteome</keyword>
<evidence type="ECO:0000256" key="1">
    <source>
        <dbReference type="SAM" id="MobiDB-lite"/>
    </source>
</evidence>
<protein>
    <submittedName>
        <fullName evidence="2">Uncharacterized protein</fullName>
    </submittedName>
</protein>
<name>A0A4C1T4A2_EUMVA</name>
<dbReference type="EMBL" id="BGZK01004439">
    <property type="protein sequence ID" value="GBP09005.1"/>
    <property type="molecule type" value="Genomic_DNA"/>
</dbReference>
<dbReference type="Proteomes" id="UP000299102">
    <property type="component" value="Unassembled WGS sequence"/>
</dbReference>
<accession>A0A4C1T4A2</accession>
<feature type="compositionally biased region" description="Basic and acidic residues" evidence="1">
    <location>
        <begin position="67"/>
        <end position="81"/>
    </location>
</feature>
<evidence type="ECO:0000313" key="2">
    <source>
        <dbReference type="EMBL" id="GBP09005.1"/>
    </source>
</evidence>
<gene>
    <name evidence="2" type="ORF">EVAR_69753_1</name>
</gene>
<reference evidence="2 3" key="1">
    <citation type="journal article" date="2019" name="Commun. Biol.">
        <title>The bagworm genome reveals a unique fibroin gene that provides high tensile strength.</title>
        <authorList>
            <person name="Kono N."/>
            <person name="Nakamura H."/>
            <person name="Ohtoshi R."/>
            <person name="Tomita M."/>
            <person name="Numata K."/>
            <person name="Arakawa K."/>
        </authorList>
    </citation>
    <scope>NUCLEOTIDE SEQUENCE [LARGE SCALE GENOMIC DNA]</scope>
</reference>
<proteinExistence type="predicted"/>
<feature type="region of interest" description="Disordered" evidence="1">
    <location>
        <begin position="67"/>
        <end position="98"/>
    </location>
</feature>
<comment type="caution">
    <text evidence="2">The sequence shown here is derived from an EMBL/GenBank/DDBJ whole genome shotgun (WGS) entry which is preliminary data.</text>
</comment>